<dbReference type="GO" id="GO:0009228">
    <property type="term" value="P:thiamine biosynthetic process"/>
    <property type="evidence" value="ECO:0007669"/>
    <property type="project" value="UniProtKB-KW"/>
</dbReference>
<feature type="binding site" evidence="2">
    <location>
        <position position="79"/>
    </location>
    <ligand>
        <name>Mg(2+)</name>
        <dbReference type="ChEBI" id="CHEBI:18420"/>
        <label>2</label>
    </ligand>
</feature>
<dbReference type="InterPro" id="IPR036921">
    <property type="entry name" value="PurM-like_N_sf"/>
</dbReference>
<feature type="binding site" evidence="2">
    <location>
        <position position="218"/>
    </location>
    <ligand>
        <name>Mg(2+)</name>
        <dbReference type="ChEBI" id="CHEBI:18420"/>
        <label>3</label>
    </ligand>
</feature>
<feature type="binding site" evidence="2">
    <location>
        <position position="57"/>
    </location>
    <ligand>
        <name>substrate</name>
    </ligand>
</feature>
<keyword evidence="2" id="KW-0460">Magnesium</keyword>
<feature type="binding site" evidence="2">
    <location>
        <position position="48"/>
    </location>
    <ligand>
        <name>Mg(2+)</name>
        <dbReference type="ChEBI" id="CHEBI:18420"/>
        <label>4</label>
    </ligand>
</feature>
<dbReference type="AlphaFoldDB" id="A0A380RVU4"/>
<evidence type="ECO:0000259" key="3">
    <source>
        <dbReference type="Pfam" id="PF00586"/>
    </source>
</evidence>
<dbReference type="Proteomes" id="UP000255423">
    <property type="component" value="Unassembled WGS sequence"/>
</dbReference>
<feature type="binding site" evidence="2">
    <location>
        <position position="79"/>
    </location>
    <ligand>
        <name>Mg(2+)</name>
        <dbReference type="ChEBI" id="CHEBI:18420"/>
        <label>4</label>
    </ligand>
</feature>
<dbReference type="GO" id="GO:0000287">
    <property type="term" value="F:magnesium ion binding"/>
    <property type="evidence" value="ECO:0007669"/>
    <property type="project" value="UniProtKB-UniRule"/>
</dbReference>
<dbReference type="SUPFAM" id="SSF56042">
    <property type="entry name" value="PurM C-terminal domain-like"/>
    <property type="match status" value="1"/>
</dbReference>
<keyword evidence="2" id="KW-0479">Metal-binding</keyword>
<dbReference type="PANTHER" id="PTHR30270:SF0">
    <property type="entry name" value="THIAMINE-MONOPHOSPHATE KINASE"/>
    <property type="match status" value="1"/>
</dbReference>
<accession>A0A380RVU4</accession>
<evidence type="ECO:0000256" key="1">
    <source>
        <dbReference type="ARBA" id="ARBA00022977"/>
    </source>
</evidence>
<evidence type="ECO:0000313" key="5">
    <source>
        <dbReference type="EMBL" id="SUQ19658.1"/>
    </source>
</evidence>
<feature type="binding site" evidence="2">
    <location>
        <position position="38"/>
    </location>
    <ligand>
        <name>Mg(2+)</name>
        <dbReference type="ChEBI" id="CHEBI:18420"/>
        <label>3</label>
    </ligand>
</feature>
<keyword evidence="2 5" id="KW-0418">Kinase</keyword>
<protein>
    <recommendedName>
        <fullName evidence="2">Thiamine-monophosphate kinase</fullName>
        <shortName evidence="2">TMP kinase</shortName>
        <shortName evidence="2">Thiamine-phosphate kinase</shortName>
        <ecNumber evidence="2">2.7.4.16</ecNumber>
    </recommendedName>
</protein>
<feature type="binding site" evidence="2">
    <location>
        <position position="152"/>
    </location>
    <ligand>
        <name>ATP</name>
        <dbReference type="ChEBI" id="CHEBI:30616"/>
    </ligand>
</feature>
<dbReference type="GO" id="GO:0009030">
    <property type="term" value="F:thiamine-phosphate kinase activity"/>
    <property type="evidence" value="ECO:0007669"/>
    <property type="project" value="UniProtKB-UniRule"/>
</dbReference>
<dbReference type="Pfam" id="PF00586">
    <property type="entry name" value="AIRS"/>
    <property type="match status" value="1"/>
</dbReference>
<organism evidence="5 6">
    <name type="scientific">Fibrobacter succinogenes</name>
    <name type="common">Bacteroides succinogenes</name>
    <dbReference type="NCBI Taxonomy" id="833"/>
    <lineage>
        <taxon>Bacteria</taxon>
        <taxon>Pseudomonadati</taxon>
        <taxon>Fibrobacterota</taxon>
        <taxon>Fibrobacteria</taxon>
        <taxon>Fibrobacterales</taxon>
        <taxon>Fibrobacteraceae</taxon>
        <taxon>Fibrobacter</taxon>
    </lineage>
</organism>
<feature type="binding site" evidence="2">
    <location>
        <position position="127"/>
    </location>
    <ligand>
        <name>Mg(2+)</name>
        <dbReference type="ChEBI" id="CHEBI:18420"/>
        <label>1</label>
    </ligand>
</feature>
<comment type="function">
    <text evidence="2">Catalyzes the ATP-dependent phosphorylation of thiamine-monophosphate (TMP) to form thiamine-pyrophosphate (TPP), the active form of vitamin B1.</text>
</comment>
<feature type="binding site" evidence="2">
    <location>
        <position position="50"/>
    </location>
    <ligand>
        <name>Mg(2+)</name>
        <dbReference type="ChEBI" id="CHEBI:18420"/>
        <label>1</label>
    </ligand>
</feature>
<dbReference type="SUPFAM" id="SSF55326">
    <property type="entry name" value="PurM N-terminal domain-like"/>
    <property type="match status" value="1"/>
</dbReference>
<dbReference type="HAMAP" id="MF_02128">
    <property type="entry name" value="TMP_kinase"/>
    <property type="match status" value="1"/>
</dbReference>
<sequence>MNFPDLGEFRFVSKILEGAHPLKNDPPAYRSWLNVGDDCAIFDGWLATKDLSVENTHFRLDWSSPEQAVEKHIVSNVSDVSSMGGRPKIALFGLCVNKKWSEETRNRIAKAVAQGFERRGITLIGGDTVSGDVGMFSTTLLGTTDGEISLLRSAAKPGDHVFVAGTLGKSDAGLWILMNHPEESKRFPRLVEYHLAPKICEDAGAQLVKQGVRGACMDISDGLSSELNHLALSSDVSIEIDEQKLPIDPDVLEMCRYFGLSPLQFALNGGEEYELLFTSNLTKSIYLEGAPQKGEIHDIGLVSRGSGVYMKRQDGVKTLLNAQAWSHL</sequence>
<dbReference type="PIRSF" id="PIRSF005303">
    <property type="entry name" value="Thiam_monoph_kin"/>
    <property type="match status" value="1"/>
</dbReference>
<keyword evidence="1 2" id="KW-0784">Thiamine biosynthesis</keyword>
<comment type="miscellaneous">
    <text evidence="2">Reaction mechanism of ThiL seems to utilize a direct, inline transfer of the gamma-phosphate of ATP to TMP rather than a phosphorylated enzyme intermediate.</text>
</comment>
<dbReference type="EMBL" id="UHJL01000001">
    <property type="protein sequence ID" value="SUQ19658.1"/>
    <property type="molecule type" value="Genomic_DNA"/>
</dbReference>
<dbReference type="Gene3D" id="3.90.650.10">
    <property type="entry name" value="PurM-like C-terminal domain"/>
    <property type="match status" value="1"/>
</dbReference>
<name>A0A380RVU4_FIBSU</name>
<keyword evidence="2" id="KW-0067">ATP-binding</keyword>
<dbReference type="UniPathway" id="UPA00060">
    <property type="reaction ID" value="UER00142"/>
</dbReference>
<dbReference type="NCBIfam" id="TIGR01379">
    <property type="entry name" value="thiL"/>
    <property type="match status" value="1"/>
</dbReference>
<keyword evidence="2" id="KW-0547">Nucleotide-binding</keyword>
<feature type="domain" description="PurM-like N-terminal" evidence="3">
    <location>
        <begin position="36"/>
        <end position="143"/>
    </location>
</feature>
<feature type="binding site" evidence="2">
    <location>
        <position position="50"/>
    </location>
    <ligand>
        <name>Mg(2+)</name>
        <dbReference type="ChEBI" id="CHEBI:18420"/>
        <label>2</label>
    </ligand>
</feature>
<dbReference type="Gene3D" id="3.30.1330.10">
    <property type="entry name" value="PurM-like, N-terminal domain"/>
    <property type="match status" value="1"/>
</dbReference>
<dbReference type="PANTHER" id="PTHR30270">
    <property type="entry name" value="THIAMINE-MONOPHOSPHATE KINASE"/>
    <property type="match status" value="1"/>
</dbReference>
<feature type="binding site" evidence="2">
    <location>
        <position position="79"/>
    </location>
    <ligand>
        <name>Mg(2+)</name>
        <dbReference type="ChEBI" id="CHEBI:18420"/>
        <label>3</label>
    </ligand>
</feature>
<dbReference type="GO" id="GO:0009229">
    <property type="term" value="P:thiamine diphosphate biosynthetic process"/>
    <property type="evidence" value="ECO:0007669"/>
    <property type="project" value="UniProtKB-UniRule"/>
</dbReference>
<proteinExistence type="inferred from homology"/>
<feature type="binding site" evidence="2">
    <location>
        <position position="221"/>
    </location>
    <ligand>
        <name>Mg(2+)</name>
        <dbReference type="ChEBI" id="CHEBI:18420"/>
        <label>5</label>
    </ligand>
</feature>
<dbReference type="Pfam" id="PF02769">
    <property type="entry name" value="AIRS_C"/>
    <property type="match status" value="1"/>
</dbReference>
<gene>
    <name evidence="2" type="primary">thiL</name>
    <name evidence="5" type="ORF">SAMN05661053_0898</name>
</gene>
<evidence type="ECO:0000259" key="4">
    <source>
        <dbReference type="Pfam" id="PF02769"/>
    </source>
</evidence>
<feature type="binding site" evidence="2">
    <location>
        <begin position="126"/>
        <end position="127"/>
    </location>
    <ligand>
        <name>ATP</name>
        <dbReference type="ChEBI" id="CHEBI:30616"/>
    </ligand>
</feature>
<feature type="domain" description="PurM-like C-terminal" evidence="4">
    <location>
        <begin position="156"/>
        <end position="256"/>
    </location>
</feature>
<feature type="binding site" evidence="2">
    <location>
        <position position="220"/>
    </location>
    <ligand>
        <name>ATP</name>
        <dbReference type="ChEBI" id="CHEBI:30616"/>
    </ligand>
</feature>
<dbReference type="InterPro" id="IPR010918">
    <property type="entry name" value="PurM-like_C_dom"/>
</dbReference>
<reference evidence="5 6" key="1">
    <citation type="submission" date="2017-08" db="EMBL/GenBank/DDBJ databases">
        <authorList>
            <person name="de Groot N.N."/>
        </authorList>
    </citation>
    <scope>NUCLEOTIDE SEQUENCE [LARGE SCALE GENOMIC DNA]</scope>
    <source>
        <strain evidence="5 6">HM2</strain>
    </source>
</reference>
<keyword evidence="2" id="KW-0808">Transferase</keyword>
<dbReference type="CDD" id="cd02194">
    <property type="entry name" value="ThiL"/>
    <property type="match status" value="1"/>
</dbReference>
<dbReference type="InterPro" id="IPR016188">
    <property type="entry name" value="PurM-like_N"/>
</dbReference>
<comment type="pathway">
    <text evidence="2">Cofactor biosynthesis; thiamine diphosphate biosynthesis; thiamine diphosphate from thiamine phosphate: step 1/1.</text>
</comment>
<evidence type="ECO:0000256" key="2">
    <source>
        <dbReference type="HAMAP-Rule" id="MF_02128"/>
    </source>
</evidence>
<comment type="catalytic activity">
    <reaction evidence="2">
        <text>thiamine phosphate + ATP = thiamine diphosphate + ADP</text>
        <dbReference type="Rhea" id="RHEA:15913"/>
        <dbReference type="ChEBI" id="CHEBI:30616"/>
        <dbReference type="ChEBI" id="CHEBI:37575"/>
        <dbReference type="ChEBI" id="CHEBI:58937"/>
        <dbReference type="ChEBI" id="CHEBI:456216"/>
        <dbReference type="EC" id="2.7.4.16"/>
    </reaction>
</comment>
<feature type="binding site" evidence="2">
    <location>
        <position position="271"/>
    </location>
    <ligand>
        <name>substrate</name>
    </ligand>
</feature>
<feature type="binding site" evidence="2">
    <location>
        <position position="325"/>
    </location>
    <ligand>
        <name>substrate</name>
    </ligand>
</feature>
<comment type="similarity">
    <text evidence="2">Belongs to the thiamine-monophosphate kinase family.</text>
</comment>
<comment type="caution">
    <text evidence="2">Lacks conserved residue(s) required for the propagation of feature annotation.</text>
</comment>
<dbReference type="EC" id="2.7.4.16" evidence="2"/>
<dbReference type="InterPro" id="IPR006283">
    <property type="entry name" value="ThiL-like"/>
</dbReference>
<feature type="binding site" evidence="2">
    <location>
        <position position="38"/>
    </location>
    <ligand>
        <name>Mg(2+)</name>
        <dbReference type="ChEBI" id="CHEBI:18420"/>
        <label>4</label>
    </ligand>
</feature>
<evidence type="ECO:0000313" key="6">
    <source>
        <dbReference type="Proteomes" id="UP000255423"/>
    </source>
</evidence>
<dbReference type="InterPro" id="IPR036676">
    <property type="entry name" value="PurM-like_C_sf"/>
</dbReference>
<dbReference type="GO" id="GO:0005524">
    <property type="term" value="F:ATP binding"/>
    <property type="evidence" value="ECO:0007669"/>
    <property type="project" value="UniProtKB-UniRule"/>
</dbReference>